<dbReference type="PROSITE" id="PS51085">
    <property type="entry name" value="2FE2S_FER_2"/>
    <property type="match status" value="1"/>
</dbReference>
<evidence type="ECO:0000313" key="8">
    <source>
        <dbReference type="EMBL" id="MFC7433048.1"/>
    </source>
</evidence>
<sequence length="109" mass="11692">MTSIQIHLIHPDGNRQTLQARTGHSLMQVAVDANVDGIDADCGGSLTCATCHVFVEPEWASRLPAASKDEQGLLDFTATPRENGSRLSCQISLTPELDGLTVRLPSAQH</sequence>
<dbReference type="CDD" id="cd00207">
    <property type="entry name" value="fer2"/>
    <property type="match status" value="1"/>
</dbReference>
<dbReference type="InterPro" id="IPR001055">
    <property type="entry name" value="Adrenodoxin-like"/>
</dbReference>
<dbReference type="InterPro" id="IPR018298">
    <property type="entry name" value="Adrenodoxin_Fe-S_BS"/>
</dbReference>
<dbReference type="Proteomes" id="UP001596495">
    <property type="component" value="Unassembled WGS sequence"/>
</dbReference>
<feature type="domain" description="2Fe-2S ferredoxin-type" evidence="7">
    <location>
        <begin position="4"/>
        <end position="108"/>
    </location>
</feature>
<proteinExistence type="inferred from homology"/>
<evidence type="ECO:0000256" key="5">
    <source>
        <dbReference type="ARBA" id="ARBA00023014"/>
    </source>
</evidence>
<evidence type="ECO:0000256" key="3">
    <source>
        <dbReference type="ARBA" id="ARBA00022723"/>
    </source>
</evidence>
<keyword evidence="4" id="KW-0408">Iron</keyword>
<comment type="similarity">
    <text evidence="1">Belongs to the adrenodoxin/putidaredoxin family.</text>
</comment>
<dbReference type="PRINTS" id="PR00355">
    <property type="entry name" value="ADRENODOXIN"/>
</dbReference>
<protein>
    <submittedName>
        <fullName evidence="8">2Fe-2S iron-sulfur cluster-binding protein</fullName>
    </submittedName>
</protein>
<evidence type="ECO:0000256" key="1">
    <source>
        <dbReference type="ARBA" id="ARBA00010914"/>
    </source>
</evidence>
<dbReference type="PANTHER" id="PTHR23426">
    <property type="entry name" value="FERREDOXIN/ADRENODOXIN"/>
    <property type="match status" value="1"/>
</dbReference>
<dbReference type="PANTHER" id="PTHR23426:SF65">
    <property type="entry name" value="FERREDOXIN-2, MITOCHONDRIAL"/>
    <property type="match status" value="1"/>
</dbReference>
<accession>A0ABW2R3I6</accession>
<keyword evidence="5" id="KW-0411">Iron-sulfur</keyword>
<reference evidence="9" key="1">
    <citation type="journal article" date="2019" name="Int. J. Syst. Evol. Microbiol.">
        <title>The Global Catalogue of Microorganisms (GCM) 10K type strain sequencing project: providing services to taxonomists for standard genome sequencing and annotation.</title>
        <authorList>
            <consortium name="The Broad Institute Genomics Platform"/>
            <consortium name="The Broad Institute Genome Sequencing Center for Infectious Disease"/>
            <person name="Wu L."/>
            <person name="Ma J."/>
        </authorList>
    </citation>
    <scope>NUCLEOTIDE SEQUENCE [LARGE SCALE GENOMIC DNA]</scope>
    <source>
        <strain evidence="9">CCUG 54518</strain>
    </source>
</reference>
<dbReference type="Gene3D" id="3.10.20.30">
    <property type="match status" value="1"/>
</dbReference>
<evidence type="ECO:0000259" key="7">
    <source>
        <dbReference type="PROSITE" id="PS51085"/>
    </source>
</evidence>
<dbReference type="SUPFAM" id="SSF54292">
    <property type="entry name" value="2Fe-2S ferredoxin-like"/>
    <property type="match status" value="1"/>
</dbReference>
<keyword evidence="9" id="KW-1185">Reference proteome</keyword>
<comment type="caution">
    <text evidence="8">The sequence shown here is derived from an EMBL/GenBank/DDBJ whole genome shotgun (WGS) entry which is preliminary data.</text>
</comment>
<name>A0ABW2R3I6_9BURK</name>
<comment type="cofactor">
    <cofactor evidence="6">
        <name>[2Fe-2S] cluster</name>
        <dbReference type="ChEBI" id="CHEBI:190135"/>
    </cofactor>
</comment>
<keyword evidence="2" id="KW-0001">2Fe-2S</keyword>
<gene>
    <name evidence="8" type="ORF">ACFQNJ_00800</name>
</gene>
<dbReference type="Pfam" id="PF00111">
    <property type="entry name" value="Fer2"/>
    <property type="match status" value="1"/>
</dbReference>
<dbReference type="InterPro" id="IPR001041">
    <property type="entry name" value="2Fe-2S_ferredoxin-type"/>
</dbReference>
<dbReference type="RefSeq" id="WP_382253118.1">
    <property type="nucleotide sequence ID" value="NZ_JBHTBX010000001.1"/>
</dbReference>
<dbReference type="EMBL" id="JBHTBX010000001">
    <property type="protein sequence ID" value="MFC7433048.1"/>
    <property type="molecule type" value="Genomic_DNA"/>
</dbReference>
<keyword evidence="3" id="KW-0479">Metal-binding</keyword>
<organism evidence="8 9">
    <name type="scientific">Hydrogenophaga bisanensis</name>
    <dbReference type="NCBI Taxonomy" id="439611"/>
    <lineage>
        <taxon>Bacteria</taxon>
        <taxon>Pseudomonadati</taxon>
        <taxon>Pseudomonadota</taxon>
        <taxon>Betaproteobacteria</taxon>
        <taxon>Burkholderiales</taxon>
        <taxon>Comamonadaceae</taxon>
        <taxon>Hydrogenophaga</taxon>
    </lineage>
</organism>
<evidence type="ECO:0000256" key="2">
    <source>
        <dbReference type="ARBA" id="ARBA00022714"/>
    </source>
</evidence>
<evidence type="ECO:0000256" key="6">
    <source>
        <dbReference type="ARBA" id="ARBA00034078"/>
    </source>
</evidence>
<evidence type="ECO:0000313" key="9">
    <source>
        <dbReference type="Proteomes" id="UP001596495"/>
    </source>
</evidence>
<dbReference type="InterPro" id="IPR036010">
    <property type="entry name" value="2Fe-2S_ferredoxin-like_sf"/>
</dbReference>
<dbReference type="InterPro" id="IPR012675">
    <property type="entry name" value="Beta-grasp_dom_sf"/>
</dbReference>
<dbReference type="PROSITE" id="PS00814">
    <property type="entry name" value="ADX"/>
    <property type="match status" value="1"/>
</dbReference>
<evidence type="ECO:0000256" key="4">
    <source>
        <dbReference type="ARBA" id="ARBA00023004"/>
    </source>
</evidence>